<name>A0A8H7EQN4_9FUNG</name>
<evidence type="ECO:0000313" key="10">
    <source>
        <dbReference type="EMBL" id="KAF7727193.1"/>
    </source>
</evidence>
<dbReference type="EMBL" id="JABAYA010000062">
    <property type="protein sequence ID" value="KAF7727193.1"/>
    <property type="molecule type" value="Genomic_DNA"/>
</dbReference>
<gene>
    <name evidence="10" type="ORF">EC973_007891</name>
</gene>
<evidence type="ECO:0000256" key="8">
    <source>
        <dbReference type="SAM" id="Phobius"/>
    </source>
</evidence>
<comment type="caution">
    <text evidence="10">The sequence shown here is derived from an EMBL/GenBank/DDBJ whole genome shotgun (WGS) entry which is preliminary data.</text>
</comment>
<organism evidence="10 11">
    <name type="scientific">Apophysomyces ossiformis</name>
    <dbReference type="NCBI Taxonomy" id="679940"/>
    <lineage>
        <taxon>Eukaryota</taxon>
        <taxon>Fungi</taxon>
        <taxon>Fungi incertae sedis</taxon>
        <taxon>Mucoromycota</taxon>
        <taxon>Mucoromycotina</taxon>
        <taxon>Mucoromycetes</taxon>
        <taxon>Mucorales</taxon>
        <taxon>Mucorineae</taxon>
        <taxon>Mucoraceae</taxon>
        <taxon>Apophysomyces</taxon>
    </lineage>
</organism>
<dbReference type="Proteomes" id="UP000605846">
    <property type="component" value="Unassembled WGS sequence"/>
</dbReference>
<keyword evidence="6 8" id="KW-1133">Transmembrane helix</keyword>
<evidence type="ECO:0000256" key="2">
    <source>
        <dbReference type="ARBA" id="ARBA00005179"/>
    </source>
</evidence>
<evidence type="ECO:0000259" key="9">
    <source>
        <dbReference type="Pfam" id="PF13813"/>
    </source>
</evidence>
<feature type="transmembrane region" description="Helical" evidence="8">
    <location>
        <begin position="271"/>
        <end position="295"/>
    </location>
</feature>
<keyword evidence="11" id="KW-1185">Reference proteome</keyword>
<evidence type="ECO:0000256" key="5">
    <source>
        <dbReference type="ARBA" id="ARBA00022692"/>
    </source>
</evidence>
<sequence>MEYLYYAGGGEDRVLLHPAIYTCAFATPAAILGFIITRQVIPPGMKQCLSIPLLLADILVPWYLTSNNKVLDLIGGITTFNIFLRFLEFYWVGPILQGRPVYTSVHQLHIDFWSCMRTFPKADKETGEIQRFIKDKKFYHLLPTLMYHMAVTDVFGTYYATFTAQDIAQMQKERRLQFFLFFALAVFVLNSAFNVFGTALQLFYVIVYEGGAYASEQWRPLMADPIVSNSLDELWSRRWHQLLRSTWLAMPFRPVRLLGQRWLAKKTRNPLPLAVMMASLSVFAISGLMHEYLILCNVGWTMYSGFFIGQQQLFFSIHGMCVAIEKIIYKASRRTFPLSYLHGVFVTQVLQRLWVVAIGYYLFPQFLTGFVHWGVHLDNPFQVWRPFVLDALHQVSHARDFCGSLF</sequence>
<dbReference type="InterPro" id="IPR044851">
    <property type="entry name" value="Wax_synthase"/>
</dbReference>
<evidence type="ECO:0000313" key="11">
    <source>
        <dbReference type="Proteomes" id="UP000605846"/>
    </source>
</evidence>
<dbReference type="GO" id="GO:0008374">
    <property type="term" value="F:O-acyltransferase activity"/>
    <property type="evidence" value="ECO:0007669"/>
    <property type="project" value="InterPro"/>
</dbReference>
<feature type="transmembrane region" description="Helical" evidence="8">
    <location>
        <begin position="178"/>
        <end position="206"/>
    </location>
</feature>
<proteinExistence type="inferred from homology"/>
<protein>
    <recommendedName>
        <fullName evidence="9">Wax synthase domain-containing protein</fullName>
    </recommendedName>
</protein>
<evidence type="ECO:0000256" key="3">
    <source>
        <dbReference type="ARBA" id="ARBA00007282"/>
    </source>
</evidence>
<dbReference type="PANTHER" id="PTHR31595">
    <property type="entry name" value="LONG-CHAIN-ALCOHOL O-FATTY-ACYLTRANSFERASE 3-RELATED"/>
    <property type="match status" value="1"/>
</dbReference>
<comment type="subcellular location">
    <subcellularLocation>
        <location evidence="1">Membrane</location>
        <topology evidence="1">Multi-pass membrane protein</topology>
    </subcellularLocation>
</comment>
<evidence type="ECO:0000256" key="7">
    <source>
        <dbReference type="ARBA" id="ARBA00023136"/>
    </source>
</evidence>
<evidence type="ECO:0000256" key="1">
    <source>
        <dbReference type="ARBA" id="ARBA00004141"/>
    </source>
</evidence>
<evidence type="ECO:0000256" key="4">
    <source>
        <dbReference type="ARBA" id="ARBA00022679"/>
    </source>
</evidence>
<reference evidence="10" key="1">
    <citation type="submission" date="2020-01" db="EMBL/GenBank/DDBJ databases">
        <title>Genome Sequencing of Three Apophysomyces-Like Fungal Strains Confirms a Novel Fungal Genus in the Mucoromycota with divergent Burkholderia-like Endosymbiotic Bacteria.</title>
        <authorList>
            <person name="Stajich J.E."/>
            <person name="Macias A.M."/>
            <person name="Carter-House D."/>
            <person name="Lovett B."/>
            <person name="Kasson L.R."/>
            <person name="Berry K."/>
            <person name="Grigoriev I."/>
            <person name="Chang Y."/>
            <person name="Spatafora J."/>
            <person name="Kasson M.T."/>
        </authorList>
    </citation>
    <scope>NUCLEOTIDE SEQUENCE</scope>
    <source>
        <strain evidence="10">NRRL A-21654</strain>
    </source>
</reference>
<dbReference type="InterPro" id="IPR032805">
    <property type="entry name" value="Wax_synthase_dom"/>
</dbReference>
<accession>A0A8H7EQN4</accession>
<comment type="similarity">
    <text evidence="3">Belongs to the wax synthase family.</text>
</comment>
<dbReference type="GO" id="GO:0016020">
    <property type="term" value="C:membrane"/>
    <property type="evidence" value="ECO:0007669"/>
    <property type="project" value="UniProtKB-SubCell"/>
</dbReference>
<keyword evidence="4" id="KW-0808">Transferase</keyword>
<keyword evidence="5 8" id="KW-0812">Transmembrane</keyword>
<dbReference type="OrthoDB" id="1077582at2759"/>
<dbReference type="AlphaFoldDB" id="A0A8H7EQN4"/>
<dbReference type="Pfam" id="PF13813">
    <property type="entry name" value="MBOAT_2"/>
    <property type="match status" value="1"/>
</dbReference>
<evidence type="ECO:0000256" key="6">
    <source>
        <dbReference type="ARBA" id="ARBA00022989"/>
    </source>
</evidence>
<dbReference type="PANTHER" id="PTHR31595:SF57">
    <property type="entry name" value="OS04G0481900 PROTEIN"/>
    <property type="match status" value="1"/>
</dbReference>
<feature type="domain" description="Wax synthase" evidence="9">
    <location>
        <begin position="218"/>
        <end position="307"/>
    </location>
</feature>
<keyword evidence="7 8" id="KW-0472">Membrane</keyword>
<feature type="transmembrane region" description="Helical" evidence="8">
    <location>
        <begin position="15"/>
        <end position="36"/>
    </location>
</feature>
<dbReference type="GO" id="GO:0006629">
    <property type="term" value="P:lipid metabolic process"/>
    <property type="evidence" value="ECO:0007669"/>
    <property type="project" value="InterPro"/>
</dbReference>
<comment type="pathway">
    <text evidence="2">Secondary metabolite biosynthesis.</text>
</comment>